<name>A0A2H0WV31_9BACT</name>
<protein>
    <recommendedName>
        <fullName evidence="5">Zinc finger DksA/TraR C4-type domain-containing protein</fullName>
    </recommendedName>
</protein>
<dbReference type="PANTHER" id="PTHR33823">
    <property type="entry name" value="RNA POLYMERASE-BINDING TRANSCRIPTION FACTOR DKSA-RELATED"/>
    <property type="match status" value="1"/>
</dbReference>
<feature type="zinc finger region" description="dksA C4-type" evidence="4">
    <location>
        <begin position="91"/>
        <end position="115"/>
    </location>
</feature>
<dbReference type="Pfam" id="PF01258">
    <property type="entry name" value="zf-dskA_traR"/>
    <property type="match status" value="1"/>
</dbReference>
<evidence type="ECO:0000259" key="5">
    <source>
        <dbReference type="Pfam" id="PF01258"/>
    </source>
</evidence>
<dbReference type="GO" id="GO:0008270">
    <property type="term" value="F:zinc ion binding"/>
    <property type="evidence" value="ECO:0007669"/>
    <property type="project" value="UniProtKB-KW"/>
</dbReference>
<gene>
    <name evidence="6" type="ORF">COT62_01885</name>
</gene>
<keyword evidence="2" id="KW-0863">Zinc-finger</keyword>
<comment type="caution">
    <text evidence="6">The sequence shown here is derived from an EMBL/GenBank/DDBJ whole genome shotgun (WGS) entry which is preliminary data.</text>
</comment>
<keyword evidence="1" id="KW-0479">Metal-binding</keyword>
<dbReference type="Proteomes" id="UP000231198">
    <property type="component" value="Unassembled WGS sequence"/>
</dbReference>
<evidence type="ECO:0000256" key="3">
    <source>
        <dbReference type="ARBA" id="ARBA00022833"/>
    </source>
</evidence>
<accession>A0A2H0WV31</accession>
<evidence type="ECO:0000256" key="2">
    <source>
        <dbReference type="ARBA" id="ARBA00022771"/>
    </source>
</evidence>
<dbReference type="Gene3D" id="1.20.120.910">
    <property type="entry name" value="DksA, coiled-coil domain"/>
    <property type="match status" value="1"/>
</dbReference>
<evidence type="ECO:0000256" key="1">
    <source>
        <dbReference type="ARBA" id="ARBA00022723"/>
    </source>
</evidence>
<dbReference type="EMBL" id="PEZG01000042">
    <property type="protein sequence ID" value="PIS15769.1"/>
    <property type="molecule type" value="Genomic_DNA"/>
</dbReference>
<dbReference type="AlphaFoldDB" id="A0A2H0WV31"/>
<dbReference type="InterPro" id="IPR020458">
    <property type="entry name" value="Znf_DskA_TraR_CS"/>
</dbReference>
<dbReference type="PROSITE" id="PS51128">
    <property type="entry name" value="ZF_DKSA_2"/>
    <property type="match status" value="1"/>
</dbReference>
<evidence type="ECO:0000256" key="4">
    <source>
        <dbReference type="PROSITE-ProRule" id="PRU00510"/>
    </source>
</evidence>
<dbReference type="PANTHER" id="PTHR33823:SF4">
    <property type="entry name" value="GENERAL STRESS PROTEIN 16O"/>
    <property type="match status" value="1"/>
</dbReference>
<organism evidence="6 7">
    <name type="scientific">Candidatus Roizmanbacteria bacterium CG09_land_8_20_14_0_10_41_9</name>
    <dbReference type="NCBI Taxonomy" id="1974850"/>
    <lineage>
        <taxon>Bacteria</taxon>
        <taxon>Candidatus Roizmaniibacteriota</taxon>
    </lineage>
</organism>
<proteinExistence type="predicted"/>
<dbReference type="InterPro" id="IPR000962">
    <property type="entry name" value="Znf_DskA_TraR"/>
</dbReference>
<reference evidence="7" key="1">
    <citation type="submission" date="2017-09" db="EMBL/GenBank/DDBJ databases">
        <title>Depth-based differentiation of microbial function through sediment-hosted aquifers and enrichment of novel symbionts in the deep terrestrial subsurface.</title>
        <authorList>
            <person name="Probst A.J."/>
            <person name="Ladd B."/>
            <person name="Jarett J.K."/>
            <person name="Geller-Mcgrath D.E."/>
            <person name="Sieber C.M.K."/>
            <person name="Emerson J.B."/>
            <person name="Anantharaman K."/>
            <person name="Thomas B.C."/>
            <person name="Malmstrom R."/>
            <person name="Stieglmeier M."/>
            <person name="Klingl A."/>
            <person name="Woyke T."/>
            <person name="Ryan C.M."/>
            <person name="Banfield J.F."/>
        </authorList>
    </citation>
    <scope>NUCLEOTIDE SEQUENCE [LARGE SCALE GENOMIC DNA]</scope>
</reference>
<sequence length="121" mass="14065">MDKRLSKQFIDQQRKKMEEDKKKILLHIEELKKNDPFSDPDHASDNAAVDTDVREQVGHDTIEAQIKDLQRRILDIDLALKKILKGTYGICEKCGEPIPLPRIELIPEARFCVVCEEQLRK</sequence>
<dbReference type="PROSITE" id="PS01102">
    <property type="entry name" value="ZF_DKSA_1"/>
    <property type="match status" value="1"/>
</dbReference>
<feature type="domain" description="Zinc finger DksA/TraR C4-type" evidence="5">
    <location>
        <begin position="86"/>
        <end position="117"/>
    </location>
</feature>
<keyword evidence="3" id="KW-0862">Zinc</keyword>
<dbReference type="SUPFAM" id="SSF57716">
    <property type="entry name" value="Glucocorticoid receptor-like (DNA-binding domain)"/>
    <property type="match status" value="1"/>
</dbReference>
<evidence type="ECO:0000313" key="7">
    <source>
        <dbReference type="Proteomes" id="UP000231198"/>
    </source>
</evidence>
<evidence type="ECO:0000313" key="6">
    <source>
        <dbReference type="EMBL" id="PIS15769.1"/>
    </source>
</evidence>